<dbReference type="Proteomes" id="UP000230066">
    <property type="component" value="Unassembled WGS sequence"/>
</dbReference>
<dbReference type="Pfam" id="PF07324">
    <property type="entry name" value="DGCR6"/>
    <property type="match status" value="1"/>
</dbReference>
<protein>
    <submittedName>
        <fullName evidence="3">Uncharacterized protein</fullName>
    </submittedName>
</protein>
<dbReference type="PANTHER" id="PTHR13054">
    <property type="entry name" value="DIGEORGE SYNDROME CRITICAL REGION 6 DGCR6 FAMILY MEMBER"/>
    <property type="match status" value="1"/>
</dbReference>
<evidence type="ECO:0000313" key="4">
    <source>
        <dbReference type="Proteomes" id="UP000230066"/>
    </source>
</evidence>
<evidence type="ECO:0000256" key="1">
    <source>
        <dbReference type="ARBA" id="ARBA00005939"/>
    </source>
</evidence>
<name>A0A4E0S1Q4_FASHE</name>
<proteinExistence type="inferred from homology"/>
<sequence>MNERELYQRRVYHYLMELRNLFSRCPIDVQTGISEEVLTEVAHLLADGSVFDLVSELAEAQRSEEQVLYKQLMDLRSDQSAERSALRKRHREARSIIVSRPHHLPVLQKEHEHEQQHLRKRQAEATRSLITRIVHALDGRVMEQQTALERTGCSVFRRTTNTRLIRIQMRVLDWIMQLSRHPLPDELRRGPRAPATLAGSTTTTMWPI</sequence>
<feature type="region of interest" description="Disordered" evidence="2">
    <location>
        <begin position="186"/>
        <end position="208"/>
    </location>
</feature>
<reference evidence="3" key="1">
    <citation type="submission" date="2019-03" db="EMBL/GenBank/DDBJ databases">
        <title>Improved annotation for the trematode Fasciola hepatica.</title>
        <authorList>
            <person name="Choi Y.-J."/>
            <person name="Martin J."/>
            <person name="Mitreva M."/>
        </authorList>
    </citation>
    <scope>NUCLEOTIDE SEQUENCE [LARGE SCALE GENOMIC DNA]</scope>
</reference>
<dbReference type="InterPro" id="IPR010849">
    <property type="entry name" value="Gonadal"/>
</dbReference>
<dbReference type="AlphaFoldDB" id="A0A4E0S1Q4"/>
<organism evidence="3 4">
    <name type="scientific">Fasciola hepatica</name>
    <name type="common">Liver fluke</name>
    <dbReference type="NCBI Taxonomy" id="6192"/>
    <lineage>
        <taxon>Eukaryota</taxon>
        <taxon>Metazoa</taxon>
        <taxon>Spiralia</taxon>
        <taxon>Lophotrochozoa</taxon>
        <taxon>Platyhelminthes</taxon>
        <taxon>Trematoda</taxon>
        <taxon>Digenea</taxon>
        <taxon>Plagiorchiida</taxon>
        <taxon>Echinostomata</taxon>
        <taxon>Echinostomatoidea</taxon>
        <taxon>Fasciolidae</taxon>
        <taxon>Fasciola</taxon>
    </lineage>
</organism>
<accession>A0A4E0S1Q4</accession>
<dbReference type="PANTHER" id="PTHR13054:SF2">
    <property type="entry name" value="PROTEIN DGCR6"/>
    <property type="match status" value="1"/>
</dbReference>
<gene>
    <name evidence="3" type="ORF">D915_002488</name>
</gene>
<keyword evidence="4" id="KW-1185">Reference proteome</keyword>
<comment type="similarity">
    <text evidence="1">Belongs to the gonadal family.</text>
</comment>
<comment type="caution">
    <text evidence="3">The sequence shown here is derived from an EMBL/GenBank/DDBJ whole genome shotgun (WGS) entry which is preliminary data.</text>
</comment>
<evidence type="ECO:0000256" key="2">
    <source>
        <dbReference type="SAM" id="MobiDB-lite"/>
    </source>
</evidence>
<dbReference type="EMBL" id="JXXN02000645">
    <property type="protein sequence ID" value="THD26732.1"/>
    <property type="molecule type" value="Genomic_DNA"/>
</dbReference>
<evidence type="ECO:0000313" key="3">
    <source>
        <dbReference type="EMBL" id="THD26732.1"/>
    </source>
</evidence>
<feature type="compositionally biased region" description="Polar residues" evidence="2">
    <location>
        <begin position="198"/>
        <end position="208"/>
    </location>
</feature>